<dbReference type="InterPro" id="IPR035681">
    <property type="entry name" value="ComA-like_MBL"/>
</dbReference>
<dbReference type="Pfam" id="PF13567">
    <property type="entry name" value="DUF4131"/>
    <property type="match status" value="1"/>
</dbReference>
<feature type="transmembrane region" description="Helical" evidence="6">
    <location>
        <begin position="39"/>
        <end position="59"/>
    </location>
</feature>
<dbReference type="NCBIfam" id="TIGR00361">
    <property type="entry name" value="ComEC_Rec2"/>
    <property type="match status" value="1"/>
</dbReference>
<evidence type="ECO:0000256" key="5">
    <source>
        <dbReference type="ARBA" id="ARBA00023136"/>
    </source>
</evidence>
<keyword evidence="5 6" id="KW-0472">Membrane</keyword>
<evidence type="ECO:0000259" key="7">
    <source>
        <dbReference type="SMART" id="SM00849"/>
    </source>
</evidence>
<dbReference type="KEGG" id="mpsy:CEK71_00865"/>
<feature type="transmembrane region" description="Helical" evidence="6">
    <location>
        <begin position="292"/>
        <end position="308"/>
    </location>
</feature>
<dbReference type="Pfam" id="PF03772">
    <property type="entry name" value="Competence"/>
    <property type="match status" value="1"/>
</dbReference>
<comment type="subcellular location">
    <subcellularLocation>
        <location evidence="1">Cell membrane</location>
        <topology evidence="1">Multi-pass membrane protein</topology>
    </subcellularLocation>
</comment>
<dbReference type="EMBL" id="CP022129">
    <property type="protein sequence ID" value="ASF44730.1"/>
    <property type="molecule type" value="Genomic_DNA"/>
</dbReference>
<evidence type="ECO:0000313" key="9">
    <source>
        <dbReference type="Proteomes" id="UP000197019"/>
    </source>
</evidence>
<keyword evidence="4 6" id="KW-1133">Transmembrane helix</keyword>
<dbReference type="Pfam" id="PF00753">
    <property type="entry name" value="Lactamase_B"/>
    <property type="match status" value="1"/>
</dbReference>
<dbReference type="NCBIfam" id="TIGR00360">
    <property type="entry name" value="ComEC_N-term"/>
    <property type="match status" value="1"/>
</dbReference>
<feature type="transmembrane region" description="Helical" evidence="6">
    <location>
        <begin position="362"/>
        <end position="382"/>
    </location>
</feature>
<evidence type="ECO:0000256" key="6">
    <source>
        <dbReference type="SAM" id="Phobius"/>
    </source>
</evidence>
<dbReference type="GO" id="GO:0005886">
    <property type="term" value="C:plasma membrane"/>
    <property type="evidence" value="ECO:0007669"/>
    <property type="project" value="UniProtKB-SubCell"/>
</dbReference>
<sequence>MMVIAPAFLAGIVLVQQLAQLPSWYWLVLCAGAAGLMAYWRWLFGVFFFLGVLWAALFAQHRLADRLPVALSGVDTVVTGRVADLPEQAEHLVRFDLQVTDAPPQIPSKIRLSWYAPEQALKAGQLWTFTVKLKPPHGTLNPGGFDYERWLFTEGMGATGSVRPFPKAVRVVEASWRTPLALWRQAVSDRLSAAPIPAESIALLKALTIGFGNDISPAAWTVFRQTGTTHLVVISGSHIGLIAGGVYWLVARLWARTGYLAWSPPRVAALAALVAGTVYAGLAGFSVPAQRAVVMLAVMMLAIVWQRPVRPFYTLALASFVVLVYDPLAVLSPGFWLSYFAVAVIFYAIMGRLGKPHYLSEAIRINWLTSVGLSPLLLFFFQQVSLCAPLANMVAVPVISFLLVPLALLATLLLFVYAPLANMLLGAADKLLQGLMWLLSGMAQWPWASLNHPQPSGWALAMAVLGLLLLFAPRGLPSRFLGAVMLLPLLFPDSQKLRPGELNVTVLDVGQGLAVAVQTANHWLVYDTGAKFSAQSDSGLQVILPFLRLQGVARLDKLMISHGDNDHIGGAESLLHEIPAAEVLTSVPQLLQAYAPQQCVAGQAWQWDGVSFTVLSPPSGLFVSENDNSCVVKITSAYGSALLTGDIERGAELGLLRTYGDQLHADVLVAPHHGSKTSSTASFLQTVQAETVIIPAGFQNPFGHPHAKILQRYQALGAQVLNTADSGAVTVHYANGIKALAWFRHSEARYWHYR</sequence>
<accession>A0A1Z4BU13</accession>
<evidence type="ECO:0000313" key="8">
    <source>
        <dbReference type="EMBL" id="ASF44730.1"/>
    </source>
</evidence>
<dbReference type="AlphaFoldDB" id="A0A1Z4BU13"/>
<gene>
    <name evidence="8" type="ORF">CEK71_00865</name>
</gene>
<feature type="transmembrane region" description="Helical" evidence="6">
    <location>
        <begin position="328"/>
        <end position="350"/>
    </location>
</feature>
<evidence type="ECO:0000256" key="4">
    <source>
        <dbReference type="ARBA" id="ARBA00022989"/>
    </source>
</evidence>
<proteinExistence type="predicted"/>
<feature type="transmembrane region" description="Helical" evidence="6">
    <location>
        <begin position="431"/>
        <end position="450"/>
    </location>
</feature>
<dbReference type="OrthoDB" id="9761531at2"/>
<feature type="transmembrane region" description="Helical" evidence="6">
    <location>
        <begin position="456"/>
        <end position="476"/>
    </location>
</feature>
<dbReference type="InterPro" id="IPR025405">
    <property type="entry name" value="DUF4131"/>
</dbReference>
<dbReference type="PANTHER" id="PTHR30619">
    <property type="entry name" value="DNA INTERNALIZATION/COMPETENCE PROTEIN COMEC/REC2"/>
    <property type="match status" value="1"/>
</dbReference>
<keyword evidence="3 6" id="KW-0812">Transmembrane</keyword>
<feature type="transmembrane region" description="Helical" evidence="6">
    <location>
        <begin position="267"/>
        <end position="285"/>
    </location>
</feature>
<dbReference type="RefSeq" id="WP_088617613.1">
    <property type="nucleotide sequence ID" value="NZ_CP022129.1"/>
</dbReference>
<dbReference type="PANTHER" id="PTHR30619:SF1">
    <property type="entry name" value="RECOMBINATION PROTEIN 2"/>
    <property type="match status" value="1"/>
</dbReference>
<dbReference type="InterPro" id="IPR052159">
    <property type="entry name" value="Competence_DNA_uptake"/>
</dbReference>
<dbReference type="InterPro" id="IPR001279">
    <property type="entry name" value="Metallo-B-lactamas"/>
</dbReference>
<organism evidence="8 9">
    <name type="scientific">Methylovulum psychrotolerans</name>
    <dbReference type="NCBI Taxonomy" id="1704499"/>
    <lineage>
        <taxon>Bacteria</taxon>
        <taxon>Pseudomonadati</taxon>
        <taxon>Pseudomonadota</taxon>
        <taxon>Gammaproteobacteria</taxon>
        <taxon>Methylococcales</taxon>
        <taxon>Methylococcaceae</taxon>
        <taxon>Methylovulum</taxon>
    </lineage>
</organism>
<evidence type="ECO:0000256" key="3">
    <source>
        <dbReference type="ARBA" id="ARBA00022692"/>
    </source>
</evidence>
<keyword evidence="9" id="KW-1185">Reference proteome</keyword>
<dbReference type="Proteomes" id="UP000197019">
    <property type="component" value="Chromosome"/>
</dbReference>
<dbReference type="InterPro" id="IPR004477">
    <property type="entry name" value="ComEC_N"/>
</dbReference>
<evidence type="ECO:0000256" key="2">
    <source>
        <dbReference type="ARBA" id="ARBA00022475"/>
    </source>
</evidence>
<dbReference type="Gene3D" id="3.60.15.10">
    <property type="entry name" value="Ribonuclease Z/Hydroxyacylglutathione hydrolase-like"/>
    <property type="match status" value="1"/>
</dbReference>
<feature type="domain" description="Metallo-beta-lactamase" evidence="7">
    <location>
        <begin position="511"/>
        <end position="697"/>
    </location>
</feature>
<protein>
    <submittedName>
        <fullName evidence="8">DNA internalization-related competence protein ComEC/Rec2</fullName>
    </submittedName>
</protein>
<reference evidence="8 9" key="1">
    <citation type="submission" date="2017-06" db="EMBL/GenBank/DDBJ databases">
        <title>Genome Sequencing of the methanotroph Methylovulum psychrotolerants str. HV10-M2 isolated from a high-altitude environment.</title>
        <authorList>
            <person name="Mateos-Rivera A."/>
        </authorList>
    </citation>
    <scope>NUCLEOTIDE SEQUENCE [LARGE SCALE GENOMIC DNA]</scope>
    <source>
        <strain evidence="8 9">HV10_M2</strain>
    </source>
</reference>
<dbReference type="InterPro" id="IPR004797">
    <property type="entry name" value="Competence_ComEC/Rec2"/>
</dbReference>
<dbReference type="GO" id="GO:0030420">
    <property type="term" value="P:establishment of competence for transformation"/>
    <property type="evidence" value="ECO:0007669"/>
    <property type="project" value="InterPro"/>
</dbReference>
<name>A0A1Z4BU13_9GAMM</name>
<dbReference type="InterPro" id="IPR036866">
    <property type="entry name" value="RibonucZ/Hydroxyglut_hydro"/>
</dbReference>
<evidence type="ECO:0000256" key="1">
    <source>
        <dbReference type="ARBA" id="ARBA00004651"/>
    </source>
</evidence>
<feature type="transmembrane region" description="Helical" evidence="6">
    <location>
        <begin position="394"/>
        <end position="419"/>
    </location>
</feature>
<feature type="transmembrane region" description="Helical" evidence="6">
    <location>
        <begin position="231"/>
        <end position="255"/>
    </location>
</feature>
<dbReference type="CDD" id="cd07731">
    <property type="entry name" value="ComA-like_MBL-fold"/>
    <property type="match status" value="1"/>
</dbReference>
<dbReference type="SMART" id="SM00849">
    <property type="entry name" value="Lactamase_B"/>
    <property type="match status" value="1"/>
</dbReference>
<keyword evidence="2" id="KW-1003">Cell membrane</keyword>
<dbReference type="SUPFAM" id="SSF56281">
    <property type="entry name" value="Metallo-hydrolase/oxidoreductase"/>
    <property type="match status" value="1"/>
</dbReference>